<feature type="region of interest" description="Disordered" evidence="1">
    <location>
        <begin position="45"/>
        <end position="114"/>
    </location>
</feature>
<feature type="compositionally biased region" description="Polar residues" evidence="1">
    <location>
        <begin position="49"/>
        <end position="58"/>
    </location>
</feature>
<dbReference type="EMBL" id="JBBPBN010000069">
    <property type="protein sequence ID" value="KAK8985510.1"/>
    <property type="molecule type" value="Genomic_DNA"/>
</dbReference>
<feature type="compositionally biased region" description="Low complexity" evidence="1">
    <location>
        <begin position="59"/>
        <end position="76"/>
    </location>
</feature>
<evidence type="ECO:0000313" key="3">
    <source>
        <dbReference type="Proteomes" id="UP001396334"/>
    </source>
</evidence>
<dbReference type="Proteomes" id="UP001396334">
    <property type="component" value="Unassembled WGS sequence"/>
</dbReference>
<accession>A0ABR2PAQ5</accession>
<feature type="region of interest" description="Disordered" evidence="1">
    <location>
        <begin position="1"/>
        <end position="26"/>
    </location>
</feature>
<reference evidence="2 3" key="1">
    <citation type="journal article" date="2024" name="G3 (Bethesda)">
        <title>Genome assembly of Hibiscus sabdariffa L. provides insights into metabolisms of medicinal natural products.</title>
        <authorList>
            <person name="Kim T."/>
        </authorList>
    </citation>
    <scope>NUCLEOTIDE SEQUENCE [LARGE SCALE GENOMIC DNA]</scope>
    <source>
        <strain evidence="2">TK-2024</strain>
        <tissue evidence="2">Old leaves</tissue>
    </source>
</reference>
<evidence type="ECO:0000313" key="2">
    <source>
        <dbReference type="EMBL" id="KAK8985510.1"/>
    </source>
</evidence>
<feature type="compositionally biased region" description="Polar residues" evidence="1">
    <location>
        <begin position="7"/>
        <end position="26"/>
    </location>
</feature>
<protein>
    <submittedName>
        <fullName evidence="2">Uncharacterized protein</fullName>
    </submittedName>
</protein>
<sequence length="242" mass="26183">MPATDEISFTSLPTEDESSSSGFFNKQINQHSDSITATLVPSLPLHVPSNVTNENSLISTTSNSSPAEASPAESSSRTMSIPMNNSKPISTEEMHSDSVDVNDDNDDVVNPDDTVDHSVSAEAVEQPPDDSENSQFGATDECLEESHEVHEDTAMQNANTDSIELSDQNVVTEMMVPADQNADIEMAVPREIPFKSAATTNSSREMNSIGTPWLITLKNPNSSQALVIWCFESGFERSTRGI</sequence>
<feature type="compositionally biased region" description="Polar residues" evidence="1">
    <location>
        <begin position="77"/>
        <end position="89"/>
    </location>
</feature>
<gene>
    <name evidence="2" type="ORF">V6N11_068764</name>
</gene>
<organism evidence="2 3">
    <name type="scientific">Hibiscus sabdariffa</name>
    <name type="common">roselle</name>
    <dbReference type="NCBI Taxonomy" id="183260"/>
    <lineage>
        <taxon>Eukaryota</taxon>
        <taxon>Viridiplantae</taxon>
        <taxon>Streptophyta</taxon>
        <taxon>Embryophyta</taxon>
        <taxon>Tracheophyta</taxon>
        <taxon>Spermatophyta</taxon>
        <taxon>Magnoliopsida</taxon>
        <taxon>eudicotyledons</taxon>
        <taxon>Gunneridae</taxon>
        <taxon>Pentapetalae</taxon>
        <taxon>rosids</taxon>
        <taxon>malvids</taxon>
        <taxon>Malvales</taxon>
        <taxon>Malvaceae</taxon>
        <taxon>Malvoideae</taxon>
        <taxon>Hibiscus</taxon>
    </lineage>
</organism>
<feature type="compositionally biased region" description="Acidic residues" evidence="1">
    <location>
        <begin position="100"/>
        <end position="110"/>
    </location>
</feature>
<keyword evidence="3" id="KW-1185">Reference proteome</keyword>
<proteinExistence type="predicted"/>
<name>A0ABR2PAQ5_9ROSI</name>
<evidence type="ECO:0000256" key="1">
    <source>
        <dbReference type="SAM" id="MobiDB-lite"/>
    </source>
</evidence>
<comment type="caution">
    <text evidence="2">The sequence shown here is derived from an EMBL/GenBank/DDBJ whole genome shotgun (WGS) entry which is preliminary data.</text>
</comment>